<feature type="domain" description="Pseudouridine synthase II N-terminal" evidence="2">
    <location>
        <begin position="109"/>
        <end position="238"/>
    </location>
</feature>
<protein>
    <recommendedName>
        <fullName evidence="2">Pseudouridine synthase II N-terminal domain-containing protein</fullName>
    </recommendedName>
</protein>
<dbReference type="Gene3D" id="3.30.2350.10">
    <property type="entry name" value="Pseudouridine synthase"/>
    <property type="match status" value="1"/>
</dbReference>
<accession>A0A1Y1N632</accession>
<dbReference type="Pfam" id="PF01509">
    <property type="entry name" value="TruB_N"/>
    <property type="match status" value="1"/>
</dbReference>
<dbReference type="GO" id="GO:0001522">
    <property type="term" value="P:pseudouridine synthesis"/>
    <property type="evidence" value="ECO:0007669"/>
    <property type="project" value="InterPro"/>
</dbReference>
<dbReference type="SUPFAM" id="SSF55120">
    <property type="entry name" value="Pseudouridine synthase"/>
    <property type="match status" value="1"/>
</dbReference>
<evidence type="ECO:0000256" key="1">
    <source>
        <dbReference type="ARBA" id="ARBA00008999"/>
    </source>
</evidence>
<dbReference type="PANTHER" id="PTHR13195">
    <property type="entry name" value="PSEUDOURIDINE SYNTHASE-RELATED"/>
    <property type="match status" value="1"/>
</dbReference>
<dbReference type="PANTHER" id="PTHR13195:SF0">
    <property type="entry name" value="PSEUDOURIDYLATE SYNTHASE TRUB2, MITOCHONDRIAL"/>
    <property type="match status" value="1"/>
</dbReference>
<dbReference type="InterPro" id="IPR002501">
    <property type="entry name" value="PsdUridine_synth_N"/>
</dbReference>
<sequence>MQKTASKALSVITEDATSAWKALNGIICIYKPADVSCHRICNILTYKISNELNQMKCRPCGDYVQIEGDPLTQLTVVKKQNLADHPLVVGPRYNPNDLRCSWSNYLGFNTSGVLLMGLQNGTKTANLIRSNKLMRAYRVKGLLGRATDNFYKDGKVVERTTMGFIKSHHMDRLLSVIQSSHQRKMFDATGVDLQSQTAYDLAVKGQIRPVCSKTPLLYGIKCVDYQPPEFTVEIHCVNEYEMYLKALIHEIGLKLHSTAHCTGIQCIRHSYFNLDHALLQKHWTLQHIFDNLEECGNIISQHENMTNNNTIVIQ</sequence>
<dbReference type="GO" id="GO:0003723">
    <property type="term" value="F:RNA binding"/>
    <property type="evidence" value="ECO:0007669"/>
    <property type="project" value="InterPro"/>
</dbReference>
<comment type="similarity">
    <text evidence="1">Belongs to the pseudouridine synthase TruB family.</text>
</comment>
<proteinExistence type="inferred from homology"/>
<reference evidence="3" key="1">
    <citation type="journal article" date="2016" name="Sci. Rep.">
        <title>Molecular characterization of firefly nuptial gifts: a multi-omics approach sheds light on postcopulatory sexual selection.</title>
        <authorList>
            <person name="Al-Wathiqui N."/>
            <person name="Fallon T.R."/>
            <person name="South A."/>
            <person name="Weng J.K."/>
            <person name="Lewis S.M."/>
        </authorList>
    </citation>
    <scope>NUCLEOTIDE SEQUENCE</scope>
</reference>
<evidence type="ECO:0000259" key="2">
    <source>
        <dbReference type="Pfam" id="PF01509"/>
    </source>
</evidence>
<organism evidence="3">
    <name type="scientific">Photinus pyralis</name>
    <name type="common">Common eastern firefly</name>
    <name type="synonym">Lampyris pyralis</name>
    <dbReference type="NCBI Taxonomy" id="7054"/>
    <lineage>
        <taxon>Eukaryota</taxon>
        <taxon>Metazoa</taxon>
        <taxon>Ecdysozoa</taxon>
        <taxon>Arthropoda</taxon>
        <taxon>Hexapoda</taxon>
        <taxon>Insecta</taxon>
        <taxon>Pterygota</taxon>
        <taxon>Neoptera</taxon>
        <taxon>Endopterygota</taxon>
        <taxon>Coleoptera</taxon>
        <taxon>Polyphaga</taxon>
        <taxon>Elateriformia</taxon>
        <taxon>Elateroidea</taxon>
        <taxon>Lampyridae</taxon>
        <taxon>Lampyrinae</taxon>
        <taxon>Photinus</taxon>
    </lineage>
</organism>
<dbReference type="GO" id="GO:0009982">
    <property type="term" value="F:pseudouridine synthase activity"/>
    <property type="evidence" value="ECO:0007669"/>
    <property type="project" value="InterPro"/>
</dbReference>
<dbReference type="EMBL" id="GEZM01013714">
    <property type="protein sequence ID" value="JAV92350.1"/>
    <property type="molecule type" value="Transcribed_RNA"/>
</dbReference>
<dbReference type="GO" id="GO:0006396">
    <property type="term" value="P:RNA processing"/>
    <property type="evidence" value="ECO:0007669"/>
    <property type="project" value="InterPro"/>
</dbReference>
<dbReference type="AlphaFoldDB" id="A0A1Y1N632"/>
<name>A0A1Y1N632_PHOPY</name>
<dbReference type="InterPro" id="IPR039048">
    <property type="entry name" value="Trub2"/>
</dbReference>
<evidence type="ECO:0000313" key="3">
    <source>
        <dbReference type="EMBL" id="JAV92350.1"/>
    </source>
</evidence>
<dbReference type="InterPro" id="IPR020103">
    <property type="entry name" value="PsdUridine_synth_cat_dom_sf"/>
</dbReference>